<evidence type="ECO:0000313" key="1">
    <source>
        <dbReference type="EMBL" id="CAG8744239.1"/>
    </source>
</evidence>
<comment type="caution">
    <text evidence="1">The sequence shown here is derived from an EMBL/GenBank/DDBJ whole genome shotgun (WGS) entry which is preliminary data.</text>
</comment>
<dbReference type="Proteomes" id="UP000789702">
    <property type="component" value="Unassembled WGS sequence"/>
</dbReference>
<proteinExistence type="predicted"/>
<accession>A0ACA9QBB4</accession>
<dbReference type="EMBL" id="CAJVPU010042735">
    <property type="protein sequence ID" value="CAG8744239.1"/>
    <property type="molecule type" value="Genomic_DNA"/>
</dbReference>
<organism evidence="1 2">
    <name type="scientific">Dentiscutata heterogama</name>
    <dbReference type="NCBI Taxonomy" id="1316150"/>
    <lineage>
        <taxon>Eukaryota</taxon>
        <taxon>Fungi</taxon>
        <taxon>Fungi incertae sedis</taxon>
        <taxon>Mucoromycota</taxon>
        <taxon>Glomeromycotina</taxon>
        <taxon>Glomeromycetes</taxon>
        <taxon>Diversisporales</taxon>
        <taxon>Gigasporaceae</taxon>
        <taxon>Dentiscutata</taxon>
    </lineage>
</organism>
<reference evidence="1" key="1">
    <citation type="submission" date="2021-06" db="EMBL/GenBank/DDBJ databases">
        <authorList>
            <person name="Kallberg Y."/>
            <person name="Tangrot J."/>
            <person name="Rosling A."/>
        </authorList>
    </citation>
    <scope>NUCLEOTIDE SEQUENCE</scope>
    <source>
        <strain evidence="1">IL203A</strain>
    </source>
</reference>
<keyword evidence="2" id="KW-1185">Reference proteome</keyword>
<name>A0ACA9QBB4_9GLOM</name>
<gene>
    <name evidence="1" type="ORF">DHETER_LOCUS14243</name>
</gene>
<protein>
    <submittedName>
        <fullName evidence="1">453_t:CDS:1</fullName>
    </submittedName>
</protein>
<feature type="non-terminal residue" evidence="1">
    <location>
        <position position="53"/>
    </location>
</feature>
<sequence>MNVYDLMVMDNEKENNRSENMFNKTPTENKNSDIENDKYERQIIKSRPCYPIW</sequence>
<evidence type="ECO:0000313" key="2">
    <source>
        <dbReference type="Proteomes" id="UP000789702"/>
    </source>
</evidence>